<accession>A0A2R5G7Q9</accession>
<evidence type="ECO:0000256" key="4">
    <source>
        <dbReference type="ARBA" id="ARBA00023176"/>
    </source>
</evidence>
<evidence type="ECO:0000256" key="6">
    <source>
        <dbReference type="RuleBase" id="RU363137"/>
    </source>
</evidence>
<evidence type="ECO:0000256" key="5">
    <source>
        <dbReference type="ARBA" id="ARBA00023329"/>
    </source>
</evidence>
<comment type="subcellular location">
    <subcellularLocation>
        <location evidence="1 6">Cytoplasmic vesicle membrane</location>
        <topology evidence="1 6">Peripheral membrane protein</topology>
        <orientation evidence="1 6">Cytoplasmic side</orientation>
    </subcellularLocation>
    <subcellularLocation>
        <location evidence="6">Membrane</location>
        <location evidence="6">Coated pit</location>
        <topology evidence="6">Peripheral membrane protein</topology>
        <orientation evidence="6">Cytoplasmic side</orientation>
    </subcellularLocation>
    <text evidence="6">Cytoplasmic face of coated pits and vesicles.</text>
</comment>
<comment type="caution">
    <text evidence="8">The sequence shown here is derived from an EMBL/GenBank/DDBJ whole genome shotgun (WGS) entry which is preliminary data.</text>
</comment>
<dbReference type="GO" id="GO:0030132">
    <property type="term" value="C:clathrin coat of coated pit"/>
    <property type="evidence" value="ECO:0007669"/>
    <property type="project" value="InterPro"/>
</dbReference>
<dbReference type="GO" id="GO:0032050">
    <property type="term" value="F:clathrin heavy chain binding"/>
    <property type="evidence" value="ECO:0007669"/>
    <property type="project" value="TreeGrafter"/>
</dbReference>
<reference evidence="8 9" key="1">
    <citation type="submission" date="2017-12" db="EMBL/GenBank/DDBJ databases">
        <title>Sequencing, de novo assembly and annotation of complete genome of a new Thraustochytrid species, strain FCC1311.</title>
        <authorList>
            <person name="Sedici K."/>
            <person name="Godart F."/>
            <person name="Aiese Cigliano R."/>
            <person name="Sanseverino W."/>
            <person name="Barakat M."/>
            <person name="Ortet P."/>
            <person name="Marechal E."/>
            <person name="Cagnac O."/>
            <person name="Amato A."/>
        </authorList>
    </citation>
    <scope>NUCLEOTIDE SEQUENCE [LARGE SCALE GENOMIC DNA]</scope>
</reference>
<dbReference type="EMBL" id="BEYU01000027">
    <property type="protein sequence ID" value="GBG27067.1"/>
    <property type="molecule type" value="Genomic_DNA"/>
</dbReference>
<comment type="similarity">
    <text evidence="2 6">Belongs to the clathrin light chain family.</text>
</comment>
<evidence type="ECO:0000256" key="2">
    <source>
        <dbReference type="ARBA" id="ARBA00005263"/>
    </source>
</evidence>
<dbReference type="AlphaFoldDB" id="A0A2R5G7Q9"/>
<feature type="compositionally biased region" description="Basic and acidic residues" evidence="7">
    <location>
        <begin position="129"/>
        <end position="155"/>
    </location>
</feature>
<evidence type="ECO:0000313" key="9">
    <source>
        <dbReference type="Proteomes" id="UP000241890"/>
    </source>
</evidence>
<dbReference type="PANTHER" id="PTHR10639:SF7">
    <property type="entry name" value="CLATHRIN LIGHT CHAIN"/>
    <property type="match status" value="1"/>
</dbReference>
<keyword evidence="4 6" id="KW-0168">Coated pit</keyword>
<feature type="region of interest" description="Disordered" evidence="7">
    <location>
        <begin position="1"/>
        <end position="155"/>
    </location>
</feature>
<organism evidence="8 9">
    <name type="scientific">Hondaea fermentalgiana</name>
    <dbReference type="NCBI Taxonomy" id="2315210"/>
    <lineage>
        <taxon>Eukaryota</taxon>
        <taxon>Sar</taxon>
        <taxon>Stramenopiles</taxon>
        <taxon>Bigyra</taxon>
        <taxon>Labyrinthulomycetes</taxon>
        <taxon>Thraustochytrida</taxon>
        <taxon>Thraustochytriidae</taxon>
        <taxon>Hondaea</taxon>
    </lineage>
</organism>
<dbReference type="GO" id="GO:0005198">
    <property type="term" value="F:structural molecule activity"/>
    <property type="evidence" value="ECO:0007669"/>
    <property type="project" value="InterPro"/>
</dbReference>
<dbReference type="InParanoid" id="A0A2R5G7Q9"/>
<comment type="function">
    <text evidence="6">Clathrin is the major protein of the polyhedral coat of coated pits and vesicles.</text>
</comment>
<evidence type="ECO:0000313" key="8">
    <source>
        <dbReference type="EMBL" id="GBG27067.1"/>
    </source>
</evidence>
<keyword evidence="5 6" id="KW-0968">Cytoplasmic vesicle</keyword>
<dbReference type="Pfam" id="PF01086">
    <property type="entry name" value="Clathrin_lg_ch"/>
    <property type="match status" value="1"/>
</dbReference>
<feature type="compositionally biased region" description="Acidic residues" evidence="7">
    <location>
        <begin position="112"/>
        <end position="121"/>
    </location>
</feature>
<feature type="compositionally biased region" description="Acidic residues" evidence="7">
    <location>
        <begin position="66"/>
        <end position="78"/>
    </location>
</feature>
<keyword evidence="9" id="KW-1185">Reference proteome</keyword>
<gene>
    <name evidence="8" type="ORF">FCC1311_032902</name>
</gene>
<feature type="compositionally biased region" description="Acidic residues" evidence="7">
    <location>
        <begin position="41"/>
        <end position="59"/>
    </location>
</feature>
<evidence type="ECO:0000256" key="3">
    <source>
        <dbReference type="ARBA" id="ARBA00023136"/>
    </source>
</evidence>
<dbReference type="GO" id="GO:0006886">
    <property type="term" value="P:intracellular protein transport"/>
    <property type="evidence" value="ECO:0007669"/>
    <property type="project" value="InterPro"/>
</dbReference>
<dbReference type="OrthoDB" id="5512at2759"/>
<feature type="compositionally biased region" description="Low complexity" evidence="7">
    <location>
        <begin position="86"/>
        <end position="107"/>
    </location>
</feature>
<evidence type="ECO:0000256" key="1">
    <source>
        <dbReference type="ARBA" id="ARBA00004180"/>
    </source>
</evidence>
<protein>
    <recommendedName>
        <fullName evidence="6">Clathrin light chain</fullName>
    </recommendedName>
</protein>
<dbReference type="InterPro" id="IPR000996">
    <property type="entry name" value="Clathrin_L-chain"/>
</dbReference>
<dbReference type="PANTHER" id="PTHR10639">
    <property type="entry name" value="CLATHRIN LIGHT CHAIN"/>
    <property type="match status" value="1"/>
</dbReference>
<dbReference type="GO" id="GO:0072583">
    <property type="term" value="P:clathrin-dependent endocytosis"/>
    <property type="evidence" value="ECO:0007669"/>
    <property type="project" value="TreeGrafter"/>
</dbReference>
<sequence>MAEEDPFGFTEESNEEMQHVDEFQDPFQESEDGQPPIDAFGETDDVDGQDAFEESEDAEGGYADLGGDDAFAESDGADMMDNNEAQQQQQQQQPQQPQQPQQMPAQPHESSMDAEDPDADDAALRAFQRKWEAELSEKDAKMETQRSEMKERAQQELEKFKAEKADALKSRQKTNREQEEHFLEDINEALTAENPWERILSLVDISKSSGAKGEGGERDLARLRKIFVQLKNDPPAQ</sequence>
<proteinExistence type="inferred from homology"/>
<dbReference type="Proteomes" id="UP000241890">
    <property type="component" value="Unassembled WGS sequence"/>
</dbReference>
<dbReference type="GO" id="GO:0030130">
    <property type="term" value="C:clathrin coat of trans-Golgi network vesicle"/>
    <property type="evidence" value="ECO:0007669"/>
    <property type="project" value="InterPro"/>
</dbReference>
<keyword evidence="3 6" id="KW-0472">Membrane</keyword>
<name>A0A2R5G7Q9_9STRA</name>
<evidence type="ECO:0000256" key="7">
    <source>
        <dbReference type="SAM" id="MobiDB-lite"/>
    </source>
</evidence>